<dbReference type="CDD" id="cd03441">
    <property type="entry name" value="R_hydratase_like"/>
    <property type="match status" value="1"/>
</dbReference>
<dbReference type="RefSeq" id="WP_318751635.1">
    <property type="nucleotide sequence ID" value="NZ_CP132508.1"/>
</dbReference>
<dbReference type="SUPFAM" id="SSF54637">
    <property type="entry name" value="Thioesterase/thiol ester dehydrase-isomerase"/>
    <property type="match status" value="1"/>
</dbReference>
<protein>
    <submittedName>
        <fullName evidence="2">MaoC family dehydratase</fullName>
    </submittedName>
</protein>
<dbReference type="InterPro" id="IPR029069">
    <property type="entry name" value="HotDog_dom_sf"/>
</dbReference>
<evidence type="ECO:0000313" key="2">
    <source>
        <dbReference type="EMBL" id="WPD20305.1"/>
    </source>
</evidence>
<organism evidence="2 3">
    <name type="scientific">Thermaerobacter composti</name>
    <dbReference type="NCBI Taxonomy" id="554949"/>
    <lineage>
        <taxon>Bacteria</taxon>
        <taxon>Bacillati</taxon>
        <taxon>Bacillota</taxon>
        <taxon>Clostridia</taxon>
        <taxon>Eubacteriales</taxon>
        <taxon>Clostridiales Family XVII. Incertae Sedis</taxon>
        <taxon>Thermaerobacter</taxon>
    </lineage>
</organism>
<evidence type="ECO:0000313" key="3">
    <source>
        <dbReference type="Proteomes" id="UP001304683"/>
    </source>
</evidence>
<reference evidence="2 3" key="1">
    <citation type="submission" date="2023-08" db="EMBL/GenBank/DDBJ databases">
        <title>Genome sequence of Thermaerobacter compostii strain Ins1, a spore-forming filamentous bacterium isolated from a deep geothermal reservoir.</title>
        <authorList>
            <person name="Bregnard D."/>
            <person name="Gonzalez D."/>
            <person name="Junier P."/>
        </authorList>
    </citation>
    <scope>NUCLEOTIDE SEQUENCE [LARGE SCALE GENOMIC DNA]</scope>
    <source>
        <strain evidence="2 3">Ins1</strain>
    </source>
</reference>
<sequence>MPELVKPPITRLQILRFAAVTGDTNPVHVNDFVARRAGFDGVIAHGMLSMSFLGEYLTRVAGAGNVRRFKARFRQPVRPGDVITCKGRVKAVAPCGPMTLAVVEVWAENQKGQRVTTGVGEVLVPDLVTDWRDS</sequence>
<evidence type="ECO:0000259" key="1">
    <source>
        <dbReference type="Pfam" id="PF01575"/>
    </source>
</evidence>
<proteinExistence type="predicted"/>
<dbReference type="PANTHER" id="PTHR43841">
    <property type="entry name" value="3-HYDROXYACYL-THIOESTER DEHYDRATASE HTDX-RELATED"/>
    <property type="match status" value="1"/>
</dbReference>
<dbReference type="PANTHER" id="PTHR43841:SF3">
    <property type="entry name" value="(3R)-HYDROXYACYL-ACP DEHYDRATASE SUBUNIT HADB"/>
    <property type="match status" value="1"/>
</dbReference>
<dbReference type="Gene3D" id="3.10.129.10">
    <property type="entry name" value="Hotdog Thioesterase"/>
    <property type="match status" value="1"/>
</dbReference>
<gene>
    <name evidence="2" type="ORF">Q5761_08755</name>
</gene>
<dbReference type="Proteomes" id="UP001304683">
    <property type="component" value="Chromosome"/>
</dbReference>
<dbReference type="EMBL" id="CP132508">
    <property type="protein sequence ID" value="WPD20305.1"/>
    <property type="molecule type" value="Genomic_DNA"/>
</dbReference>
<feature type="domain" description="MaoC-like" evidence="1">
    <location>
        <begin position="8"/>
        <end position="90"/>
    </location>
</feature>
<dbReference type="Pfam" id="PF01575">
    <property type="entry name" value="MaoC_dehydratas"/>
    <property type="match status" value="1"/>
</dbReference>
<accession>A0ABZ0QS50</accession>
<dbReference type="InterPro" id="IPR002539">
    <property type="entry name" value="MaoC-like_dom"/>
</dbReference>
<name>A0ABZ0QS50_9FIRM</name>
<keyword evidence="3" id="KW-1185">Reference proteome</keyword>